<dbReference type="Pfam" id="PF00534">
    <property type="entry name" value="Glycos_transf_1"/>
    <property type="match status" value="1"/>
</dbReference>
<dbReference type="AlphaFoldDB" id="A0A381P9N2"/>
<accession>A0A381P9N2</accession>
<dbReference type="PANTHER" id="PTHR45947:SF3">
    <property type="entry name" value="SULFOQUINOVOSYL TRANSFERASE SQD2"/>
    <property type="match status" value="1"/>
</dbReference>
<dbReference type="GO" id="GO:0016758">
    <property type="term" value="F:hexosyltransferase activity"/>
    <property type="evidence" value="ECO:0007669"/>
    <property type="project" value="TreeGrafter"/>
</dbReference>
<name>A0A381P9N2_9ZZZZ</name>
<dbReference type="InterPro" id="IPR050194">
    <property type="entry name" value="Glycosyltransferase_grp1"/>
</dbReference>
<organism evidence="3">
    <name type="scientific">marine metagenome</name>
    <dbReference type="NCBI Taxonomy" id="408172"/>
    <lineage>
        <taxon>unclassified sequences</taxon>
        <taxon>metagenomes</taxon>
        <taxon>ecological metagenomes</taxon>
    </lineage>
</organism>
<evidence type="ECO:0000313" key="3">
    <source>
        <dbReference type="EMBL" id="SUZ62293.1"/>
    </source>
</evidence>
<proteinExistence type="predicted"/>
<sequence>MNSDRPVCGSSEGHSVRILHIITRLILGGAQENTLYTVIGQQQHPDFRVTLLVGVDDGTEGSLEEKARAEGVDLMILPSLIRPIRPLTDVWATWQLYRLMKAGRYDIVHTHSSKAGIVGRVAARLAGVPIVVHTLHSLVFHEYQSAWKNRLYILLKRFCAPMTDVLISVNDMTTQGALAAGIGHPKQYVTVHSGFELDRFVDVGRQISITSAKERLGIPSEAPVVGKIARLFAQKGHEQFFEVASRIAQHNPEVRFLLVGDGPLRGALEERARTLNLDDRVVFVGRVPPDDVPAHIQAMDVVVHTSLREGIARVIPQAGAVGKSVVTFELDGAPEVIQDGVSGYLVPPMDVDALADRTIALLESPALRSQFGQAGQERAISMFKIETMVNKINDIYQSLLAEHRKTVNPL</sequence>
<dbReference type="InterPro" id="IPR001296">
    <property type="entry name" value="Glyco_trans_1"/>
</dbReference>
<evidence type="ECO:0000259" key="1">
    <source>
        <dbReference type="Pfam" id="PF00534"/>
    </source>
</evidence>
<reference evidence="3" key="1">
    <citation type="submission" date="2018-05" db="EMBL/GenBank/DDBJ databases">
        <authorList>
            <person name="Lanie J.A."/>
            <person name="Ng W.-L."/>
            <person name="Kazmierczak K.M."/>
            <person name="Andrzejewski T.M."/>
            <person name="Davidsen T.M."/>
            <person name="Wayne K.J."/>
            <person name="Tettelin H."/>
            <person name="Glass J.I."/>
            <person name="Rusch D."/>
            <person name="Podicherti R."/>
            <person name="Tsui H.-C.T."/>
            <person name="Winkler M.E."/>
        </authorList>
    </citation>
    <scope>NUCLEOTIDE SEQUENCE</scope>
</reference>
<dbReference type="Gene3D" id="3.40.50.2000">
    <property type="entry name" value="Glycogen Phosphorylase B"/>
    <property type="match status" value="2"/>
</dbReference>
<gene>
    <name evidence="3" type="ORF">METZ01_LOCUS15147</name>
</gene>
<dbReference type="InterPro" id="IPR028098">
    <property type="entry name" value="Glyco_trans_4-like_N"/>
</dbReference>
<feature type="domain" description="Glycosyltransferase subfamily 4-like N-terminal" evidence="2">
    <location>
        <begin position="41"/>
        <end position="191"/>
    </location>
</feature>
<dbReference type="SUPFAM" id="SSF53756">
    <property type="entry name" value="UDP-Glycosyltransferase/glycogen phosphorylase"/>
    <property type="match status" value="1"/>
</dbReference>
<evidence type="ECO:0000259" key="2">
    <source>
        <dbReference type="Pfam" id="PF13579"/>
    </source>
</evidence>
<dbReference type="EMBL" id="UINC01000860">
    <property type="protein sequence ID" value="SUZ62293.1"/>
    <property type="molecule type" value="Genomic_DNA"/>
</dbReference>
<feature type="domain" description="Glycosyl transferase family 1" evidence="1">
    <location>
        <begin position="211"/>
        <end position="378"/>
    </location>
</feature>
<dbReference type="Pfam" id="PF13579">
    <property type="entry name" value="Glyco_trans_4_4"/>
    <property type="match status" value="1"/>
</dbReference>
<evidence type="ECO:0008006" key="4">
    <source>
        <dbReference type="Google" id="ProtNLM"/>
    </source>
</evidence>
<dbReference type="CDD" id="cd03808">
    <property type="entry name" value="GT4_CapM-like"/>
    <property type="match status" value="1"/>
</dbReference>
<protein>
    <recommendedName>
        <fullName evidence="4">Glycosyltransferase subfamily 4-like N-terminal domain-containing protein</fullName>
    </recommendedName>
</protein>
<dbReference type="PANTHER" id="PTHR45947">
    <property type="entry name" value="SULFOQUINOVOSYL TRANSFERASE SQD2"/>
    <property type="match status" value="1"/>
</dbReference>